<feature type="compositionally biased region" description="Low complexity" evidence="1">
    <location>
        <begin position="131"/>
        <end position="140"/>
    </location>
</feature>
<sequence>MGLRKLRDPNKSDAAGNTCVTLGLCCWPVPVLWVTQESLLLPGAPQHSSCDKRDHIKSFHSHLCNDNSPASQLTAPPPPKPHLTKPSTTITTATTASPHRSVFTILTHHSPSLAQPRSIITPLHHSHPAAHPRASPATTRLYPVASSRGERRAVEEAACAGRGAQNRGPGG</sequence>
<dbReference type="EMBL" id="VSRR010013779">
    <property type="protein sequence ID" value="MPC56213.1"/>
    <property type="molecule type" value="Genomic_DNA"/>
</dbReference>
<evidence type="ECO:0000256" key="1">
    <source>
        <dbReference type="SAM" id="MobiDB-lite"/>
    </source>
</evidence>
<feature type="region of interest" description="Disordered" evidence="1">
    <location>
        <begin position="61"/>
        <end position="96"/>
    </location>
</feature>
<protein>
    <submittedName>
        <fullName evidence="2">Uncharacterized protein</fullName>
    </submittedName>
</protein>
<dbReference type="AlphaFoldDB" id="A0A5B7GFT1"/>
<comment type="caution">
    <text evidence="2">The sequence shown here is derived from an EMBL/GenBank/DDBJ whole genome shotgun (WGS) entry which is preliminary data.</text>
</comment>
<feature type="compositionally biased region" description="Low complexity" evidence="1">
    <location>
        <begin position="84"/>
        <end position="96"/>
    </location>
</feature>
<organism evidence="2 3">
    <name type="scientific">Portunus trituberculatus</name>
    <name type="common">Swimming crab</name>
    <name type="synonym">Neptunus trituberculatus</name>
    <dbReference type="NCBI Taxonomy" id="210409"/>
    <lineage>
        <taxon>Eukaryota</taxon>
        <taxon>Metazoa</taxon>
        <taxon>Ecdysozoa</taxon>
        <taxon>Arthropoda</taxon>
        <taxon>Crustacea</taxon>
        <taxon>Multicrustacea</taxon>
        <taxon>Malacostraca</taxon>
        <taxon>Eumalacostraca</taxon>
        <taxon>Eucarida</taxon>
        <taxon>Decapoda</taxon>
        <taxon>Pleocyemata</taxon>
        <taxon>Brachyura</taxon>
        <taxon>Eubrachyura</taxon>
        <taxon>Portunoidea</taxon>
        <taxon>Portunidae</taxon>
        <taxon>Portuninae</taxon>
        <taxon>Portunus</taxon>
    </lineage>
</organism>
<evidence type="ECO:0000313" key="3">
    <source>
        <dbReference type="Proteomes" id="UP000324222"/>
    </source>
</evidence>
<accession>A0A5B7GFT1</accession>
<gene>
    <name evidence="2" type="ORF">E2C01_050166</name>
</gene>
<feature type="region of interest" description="Disordered" evidence="1">
    <location>
        <begin position="123"/>
        <end position="171"/>
    </location>
</feature>
<keyword evidence="3" id="KW-1185">Reference proteome</keyword>
<dbReference type="Proteomes" id="UP000324222">
    <property type="component" value="Unassembled WGS sequence"/>
</dbReference>
<evidence type="ECO:0000313" key="2">
    <source>
        <dbReference type="EMBL" id="MPC56213.1"/>
    </source>
</evidence>
<name>A0A5B7GFT1_PORTR</name>
<reference evidence="2 3" key="1">
    <citation type="submission" date="2019-05" db="EMBL/GenBank/DDBJ databases">
        <title>Another draft genome of Portunus trituberculatus and its Hox gene families provides insights of decapod evolution.</title>
        <authorList>
            <person name="Jeong J.-H."/>
            <person name="Song I."/>
            <person name="Kim S."/>
            <person name="Choi T."/>
            <person name="Kim D."/>
            <person name="Ryu S."/>
            <person name="Kim W."/>
        </authorList>
    </citation>
    <scope>NUCLEOTIDE SEQUENCE [LARGE SCALE GENOMIC DNA]</scope>
    <source>
        <tissue evidence="2">Muscle</tissue>
    </source>
</reference>
<proteinExistence type="predicted"/>